<keyword evidence="4" id="KW-0378">Hydrolase</keyword>
<dbReference type="AlphaFoldDB" id="A0A0T5PBL0"/>
<evidence type="ECO:0000313" key="5">
    <source>
        <dbReference type="Proteomes" id="UP000051401"/>
    </source>
</evidence>
<dbReference type="PATRIC" id="fig|540747.5.peg.4673"/>
<dbReference type="PRINTS" id="PR00377">
    <property type="entry name" value="IMPHPHTASES"/>
</dbReference>
<evidence type="ECO:0000313" key="4">
    <source>
        <dbReference type="EMBL" id="QEW26817.1"/>
    </source>
</evidence>
<dbReference type="PANTHER" id="PTHR20854:SF4">
    <property type="entry name" value="INOSITOL-1-MONOPHOSPHATASE-RELATED"/>
    <property type="match status" value="1"/>
</dbReference>
<keyword evidence="2" id="KW-0460">Magnesium</keyword>
<feature type="binding site" evidence="2">
    <location>
        <position position="86"/>
    </location>
    <ligand>
        <name>Mg(2+)</name>
        <dbReference type="ChEBI" id="CHEBI:18420"/>
        <label>1</label>
        <note>catalytic</note>
    </ligand>
</feature>
<dbReference type="InterPro" id="IPR000760">
    <property type="entry name" value="Inositol_monophosphatase-like"/>
</dbReference>
<dbReference type="Gene3D" id="3.40.190.80">
    <property type="match status" value="1"/>
</dbReference>
<proteinExistence type="inferred from homology"/>
<reference evidence="3 5" key="1">
    <citation type="submission" date="2015-04" db="EMBL/GenBank/DDBJ databases">
        <title>The draft genome sequence of Roseovarius indicus B108T.</title>
        <authorList>
            <person name="Li G."/>
            <person name="Lai Q."/>
            <person name="Shao Z."/>
            <person name="Yan P."/>
        </authorList>
    </citation>
    <scope>NUCLEOTIDE SEQUENCE [LARGE SCALE GENOMIC DNA]</scope>
    <source>
        <strain evidence="3 5">B108</strain>
    </source>
</reference>
<dbReference type="GO" id="GO:0006020">
    <property type="term" value="P:inositol metabolic process"/>
    <property type="evidence" value="ECO:0007669"/>
    <property type="project" value="TreeGrafter"/>
</dbReference>
<dbReference type="Pfam" id="PF00459">
    <property type="entry name" value="Inositol_P"/>
    <property type="match status" value="1"/>
</dbReference>
<keyword evidence="5" id="KW-1185">Reference proteome</keyword>
<dbReference type="GO" id="GO:0004401">
    <property type="term" value="F:histidinol-phosphatase activity"/>
    <property type="evidence" value="ECO:0007669"/>
    <property type="project" value="UniProtKB-EC"/>
</dbReference>
<feature type="binding site" evidence="2">
    <location>
        <position position="211"/>
    </location>
    <ligand>
        <name>Mg(2+)</name>
        <dbReference type="ChEBI" id="CHEBI:18420"/>
        <label>1</label>
        <note>catalytic</note>
    </ligand>
</feature>
<comment type="similarity">
    <text evidence="1">Belongs to the inositol monophosphatase superfamily.</text>
</comment>
<dbReference type="OrthoDB" id="9785695at2"/>
<reference evidence="4 6" key="2">
    <citation type="submission" date="2018-08" db="EMBL/GenBank/DDBJ databases">
        <title>Genetic Globetrotter - A new plasmid hitch-hiking vast phylogenetic and geographic distances.</title>
        <authorList>
            <person name="Vollmers J."/>
            <person name="Petersen J."/>
        </authorList>
    </citation>
    <scope>NUCLEOTIDE SEQUENCE [LARGE SCALE GENOMIC DNA]</scope>
    <source>
        <strain evidence="4 6">DSM 26383</strain>
    </source>
</reference>
<gene>
    <name evidence="4" type="primary">hisN_1</name>
    <name evidence="4" type="ORF">RIdsm_02622</name>
    <name evidence="3" type="ORF">XM52_09375</name>
</gene>
<keyword evidence="2" id="KW-0479">Metal-binding</keyword>
<dbReference type="KEGG" id="rid:RIdsm_02622"/>
<comment type="cofactor">
    <cofactor evidence="2">
        <name>Mg(2+)</name>
        <dbReference type="ChEBI" id="CHEBI:18420"/>
    </cofactor>
</comment>
<name>A0A0T5PBL0_9RHOB</name>
<dbReference type="RefSeq" id="WP_057815567.1">
    <property type="nucleotide sequence ID" value="NZ_CP031598.1"/>
</dbReference>
<dbReference type="GO" id="GO:0008934">
    <property type="term" value="F:inositol monophosphate 1-phosphatase activity"/>
    <property type="evidence" value="ECO:0007669"/>
    <property type="project" value="TreeGrafter"/>
</dbReference>
<sequence length="267" mass="28198">MSAPPLDTCLDTAHHLADIAGAIAREVWFGPAVTDFKADGSALTEADTRIETRLREVLESRHPDHGILGEEFGGAALDREFVWVIDPIDGTRQFGARLMNFGVLIALCHRGRPVLGIIDQPLAGARYAAAEGLGVTLNGTAIAARQTTALSQATVAIANPASFPEEMREPADAIAQAARMTVYDGGCLAYGALARGQIDLCLNGPDLDPHDICAVVPVVEQAGGTITDWEGRPLTLASEGAILAAATPALHAQAFDRLTRHDPVWIP</sequence>
<dbReference type="Proteomes" id="UP000325785">
    <property type="component" value="Chromosome"/>
</dbReference>
<feature type="binding site" evidence="2">
    <location>
        <position position="88"/>
    </location>
    <ligand>
        <name>Mg(2+)</name>
        <dbReference type="ChEBI" id="CHEBI:18420"/>
        <label>1</label>
        <note>catalytic</note>
    </ligand>
</feature>
<dbReference type="EMBL" id="CP031598">
    <property type="protein sequence ID" value="QEW26817.1"/>
    <property type="molecule type" value="Genomic_DNA"/>
</dbReference>
<evidence type="ECO:0000313" key="3">
    <source>
        <dbReference type="EMBL" id="KRS18335.1"/>
    </source>
</evidence>
<evidence type="ECO:0000256" key="2">
    <source>
        <dbReference type="PIRSR" id="PIRSR600760-2"/>
    </source>
</evidence>
<protein>
    <submittedName>
        <fullName evidence="4">Histidinol-phosphatase</fullName>
        <ecNumber evidence="4">3.1.3.15</ecNumber>
    </submittedName>
</protein>
<dbReference type="SUPFAM" id="SSF56655">
    <property type="entry name" value="Carbohydrate phosphatase"/>
    <property type="match status" value="1"/>
</dbReference>
<accession>A0A0T5PBL0</accession>
<dbReference type="Proteomes" id="UP000051401">
    <property type="component" value="Unassembled WGS sequence"/>
</dbReference>
<dbReference type="GO" id="GO:0046872">
    <property type="term" value="F:metal ion binding"/>
    <property type="evidence" value="ECO:0007669"/>
    <property type="project" value="UniProtKB-KW"/>
</dbReference>
<dbReference type="STRING" id="540747.SAMN04488031_101721"/>
<dbReference type="EMBL" id="LAXI01000004">
    <property type="protein sequence ID" value="KRS18335.1"/>
    <property type="molecule type" value="Genomic_DNA"/>
</dbReference>
<evidence type="ECO:0000256" key="1">
    <source>
        <dbReference type="ARBA" id="ARBA00009759"/>
    </source>
</evidence>
<dbReference type="PANTHER" id="PTHR20854">
    <property type="entry name" value="INOSITOL MONOPHOSPHATASE"/>
    <property type="match status" value="1"/>
</dbReference>
<dbReference type="EC" id="3.1.3.15" evidence="4"/>
<feature type="binding site" evidence="2">
    <location>
        <position position="89"/>
    </location>
    <ligand>
        <name>Mg(2+)</name>
        <dbReference type="ChEBI" id="CHEBI:18420"/>
        <label>1</label>
        <note>catalytic</note>
    </ligand>
</feature>
<dbReference type="GO" id="GO:0007165">
    <property type="term" value="P:signal transduction"/>
    <property type="evidence" value="ECO:0007669"/>
    <property type="project" value="TreeGrafter"/>
</dbReference>
<dbReference type="Gene3D" id="3.30.540.10">
    <property type="entry name" value="Fructose-1,6-Bisphosphatase, subunit A, domain 1"/>
    <property type="match status" value="1"/>
</dbReference>
<organism evidence="3 5">
    <name type="scientific">Roseovarius indicus</name>
    <dbReference type="NCBI Taxonomy" id="540747"/>
    <lineage>
        <taxon>Bacteria</taxon>
        <taxon>Pseudomonadati</taxon>
        <taxon>Pseudomonadota</taxon>
        <taxon>Alphaproteobacteria</taxon>
        <taxon>Rhodobacterales</taxon>
        <taxon>Roseobacteraceae</taxon>
        <taxon>Roseovarius</taxon>
    </lineage>
</organism>
<evidence type="ECO:0000313" key="6">
    <source>
        <dbReference type="Proteomes" id="UP000325785"/>
    </source>
</evidence>
<feature type="binding site" evidence="2">
    <location>
        <position position="70"/>
    </location>
    <ligand>
        <name>Mg(2+)</name>
        <dbReference type="ChEBI" id="CHEBI:18420"/>
        <label>1</label>
        <note>catalytic</note>
    </ligand>
</feature>